<evidence type="ECO:0000313" key="3">
    <source>
        <dbReference type="Proteomes" id="UP001221898"/>
    </source>
</evidence>
<evidence type="ECO:0000256" key="1">
    <source>
        <dbReference type="SAM" id="MobiDB-lite"/>
    </source>
</evidence>
<comment type="caution">
    <text evidence="2">The sequence shown here is derived from an EMBL/GenBank/DDBJ whole genome shotgun (WGS) entry which is preliminary data.</text>
</comment>
<sequence>MAMIEAEATVTISDHFVTVFKHDDRIFTNCRATPDGDGQSPRSADGNESAVTRVPLSSATMAQVRLRKHCPVLAPV</sequence>
<dbReference type="AlphaFoldDB" id="A0AAD7RM77"/>
<dbReference type="Proteomes" id="UP001221898">
    <property type="component" value="Unassembled WGS sequence"/>
</dbReference>
<proteinExistence type="predicted"/>
<feature type="region of interest" description="Disordered" evidence="1">
    <location>
        <begin position="31"/>
        <end position="54"/>
    </location>
</feature>
<organism evidence="2 3">
    <name type="scientific">Aldrovandia affinis</name>
    <dbReference type="NCBI Taxonomy" id="143900"/>
    <lineage>
        <taxon>Eukaryota</taxon>
        <taxon>Metazoa</taxon>
        <taxon>Chordata</taxon>
        <taxon>Craniata</taxon>
        <taxon>Vertebrata</taxon>
        <taxon>Euteleostomi</taxon>
        <taxon>Actinopterygii</taxon>
        <taxon>Neopterygii</taxon>
        <taxon>Teleostei</taxon>
        <taxon>Notacanthiformes</taxon>
        <taxon>Halosauridae</taxon>
        <taxon>Aldrovandia</taxon>
    </lineage>
</organism>
<reference evidence="2" key="1">
    <citation type="journal article" date="2023" name="Science">
        <title>Genome structures resolve the early diversification of teleost fishes.</title>
        <authorList>
            <person name="Parey E."/>
            <person name="Louis A."/>
            <person name="Montfort J."/>
            <person name="Bouchez O."/>
            <person name="Roques C."/>
            <person name="Iampietro C."/>
            <person name="Lluch J."/>
            <person name="Castinel A."/>
            <person name="Donnadieu C."/>
            <person name="Desvignes T."/>
            <person name="Floi Bucao C."/>
            <person name="Jouanno E."/>
            <person name="Wen M."/>
            <person name="Mejri S."/>
            <person name="Dirks R."/>
            <person name="Jansen H."/>
            <person name="Henkel C."/>
            <person name="Chen W.J."/>
            <person name="Zahm M."/>
            <person name="Cabau C."/>
            <person name="Klopp C."/>
            <person name="Thompson A.W."/>
            <person name="Robinson-Rechavi M."/>
            <person name="Braasch I."/>
            <person name="Lecointre G."/>
            <person name="Bobe J."/>
            <person name="Postlethwait J.H."/>
            <person name="Berthelot C."/>
            <person name="Roest Crollius H."/>
            <person name="Guiguen Y."/>
        </authorList>
    </citation>
    <scope>NUCLEOTIDE SEQUENCE</scope>
    <source>
        <strain evidence="2">NC1722</strain>
    </source>
</reference>
<evidence type="ECO:0000313" key="2">
    <source>
        <dbReference type="EMBL" id="KAJ8386866.1"/>
    </source>
</evidence>
<protein>
    <submittedName>
        <fullName evidence="2">Uncharacterized protein</fullName>
    </submittedName>
</protein>
<keyword evidence="3" id="KW-1185">Reference proteome</keyword>
<name>A0AAD7RM77_9TELE</name>
<gene>
    <name evidence="2" type="ORF">AAFF_G00165670</name>
</gene>
<dbReference type="EMBL" id="JAINUG010000221">
    <property type="protein sequence ID" value="KAJ8386866.1"/>
    <property type="molecule type" value="Genomic_DNA"/>
</dbReference>
<accession>A0AAD7RM77</accession>